<evidence type="ECO:0000313" key="2">
    <source>
        <dbReference type="EMBL" id="GIG32281.1"/>
    </source>
</evidence>
<protein>
    <submittedName>
        <fullName evidence="2 3">Phosphotransferase</fullName>
    </submittedName>
</protein>
<dbReference type="InterPro" id="IPR002575">
    <property type="entry name" value="Aminoglycoside_PTrfase"/>
</dbReference>
<dbReference type="GO" id="GO:0005524">
    <property type="term" value="F:ATP binding"/>
    <property type="evidence" value="ECO:0007669"/>
    <property type="project" value="InterPro"/>
</dbReference>
<evidence type="ECO:0000313" key="5">
    <source>
        <dbReference type="Proteomes" id="UP000618382"/>
    </source>
</evidence>
<dbReference type="Proteomes" id="UP000577956">
    <property type="component" value="Unassembled WGS sequence"/>
</dbReference>
<dbReference type="PANTHER" id="PTHR21310">
    <property type="entry name" value="AMINOGLYCOSIDE PHOSPHOTRANSFERASE-RELATED-RELATED"/>
    <property type="match status" value="1"/>
</dbReference>
<evidence type="ECO:0000313" key="4">
    <source>
        <dbReference type="Proteomes" id="UP000577956"/>
    </source>
</evidence>
<dbReference type="InterPro" id="IPR011009">
    <property type="entry name" value="Kinase-like_dom_sf"/>
</dbReference>
<reference evidence="2 5" key="2">
    <citation type="submission" date="2021-01" db="EMBL/GenBank/DDBJ databases">
        <title>Whole genome shotgun sequence of Cellulomonas oligotrophica NBRC 109435.</title>
        <authorList>
            <person name="Komaki H."/>
            <person name="Tamura T."/>
        </authorList>
    </citation>
    <scope>NUCLEOTIDE SEQUENCE [LARGE SCALE GENOMIC DNA]</scope>
    <source>
        <strain evidence="2 5">NBRC 109435</strain>
    </source>
</reference>
<dbReference type="PANTHER" id="PTHR21310:SF15">
    <property type="entry name" value="AMINOGLYCOSIDE PHOSPHOTRANSFERASE DOMAIN-CONTAINING PROTEIN"/>
    <property type="match status" value="1"/>
</dbReference>
<dbReference type="Gene3D" id="3.30.200.20">
    <property type="entry name" value="Phosphorylase Kinase, domain 1"/>
    <property type="match status" value="1"/>
</dbReference>
<keyword evidence="3" id="KW-0418">Kinase</keyword>
<name>A0A7Y9FGJ1_9CELL</name>
<dbReference type="Proteomes" id="UP000618382">
    <property type="component" value="Unassembled WGS sequence"/>
</dbReference>
<sequence>MSTATAVDPGTCDALRRVLAPLGTLVRAERLTGGTFATTYRAHLGDGTRVVVKTAPTDATRLMTYEHDLVRTEARVYALAAGHPGVRTPALLATDLTRTVLPGDVVVAAHLPGVPWTEAGLAPDDARTARLRRELGAVMAHLHAVDGPAFGYLGAVEAVGGPADPPGTRLHGTTWPEAFGRVVGAILADAQAWDVPVPADAVRAALAAHHDALAAVTRPVLVHGDLWPGNVFVDPATGALTGVIDAERALWADPLLELVGADPWTLGPPSADVLAGYAGVAPLDTTSDAARTRMLLYRLHTALVLRVEGAPRGYAPDAAAWCRRTAERTWTWAFDELAAIG</sequence>
<gene>
    <name evidence="3" type="ORF">BKA21_002482</name>
    <name evidence="2" type="ORF">Col01nite_14400</name>
</gene>
<comment type="caution">
    <text evidence="3">The sequence shown here is derived from an EMBL/GenBank/DDBJ whole genome shotgun (WGS) entry which is preliminary data.</text>
</comment>
<dbReference type="EMBL" id="JACCBK010000001">
    <property type="protein sequence ID" value="NYD86933.1"/>
    <property type="molecule type" value="Genomic_DNA"/>
</dbReference>
<keyword evidence="5" id="KW-1185">Reference proteome</keyword>
<keyword evidence="3" id="KW-0808">Transferase</keyword>
<accession>A0A7Y9FGJ1</accession>
<evidence type="ECO:0000313" key="3">
    <source>
        <dbReference type="EMBL" id="NYD86933.1"/>
    </source>
</evidence>
<dbReference type="InterPro" id="IPR000719">
    <property type="entry name" value="Prot_kinase_dom"/>
</dbReference>
<evidence type="ECO:0000259" key="1">
    <source>
        <dbReference type="PROSITE" id="PS50011"/>
    </source>
</evidence>
<organism evidence="3 4">
    <name type="scientific">Cellulomonas oligotrophica</name>
    <dbReference type="NCBI Taxonomy" id="931536"/>
    <lineage>
        <taxon>Bacteria</taxon>
        <taxon>Bacillati</taxon>
        <taxon>Actinomycetota</taxon>
        <taxon>Actinomycetes</taxon>
        <taxon>Micrococcales</taxon>
        <taxon>Cellulomonadaceae</taxon>
        <taxon>Cellulomonas</taxon>
    </lineage>
</organism>
<dbReference type="PROSITE" id="PS50011">
    <property type="entry name" value="PROTEIN_KINASE_DOM"/>
    <property type="match status" value="1"/>
</dbReference>
<dbReference type="AlphaFoldDB" id="A0A7Y9FGJ1"/>
<feature type="domain" description="Protein kinase" evidence="1">
    <location>
        <begin position="25"/>
        <end position="341"/>
    </location>
</feature>
<dbReference type="InterPro" id="IPR051678">
    <property type="entry name" value="AGP_Transferase"/>
</dbReference>
<dbReference type="SUPFAM" id="SSF56112">
    <property type="entry name" value="Protein kinase-like (PK-like)"/>
    <property type="match status" value="1"/>
</dbReference>
<dbReference type="Gene3D" id="3.90.1200.10">
    <property type="match status" value="1"/>
</dbReference>
<reference evidence="3 4" key="1">
    <citation type="submission" date="2020-07" db="EMBL/GenBank/DDBJ databases">
        <title>Sequencing the genomes of 1000 actinobacteria strains.</title>
        <authorList>
            <person name="Klenk H.-P."/>
        </authorList>
    </citation>
    <scope>NUCLEOTIDE SEQUENCE [LARGE SCALE GENOMIC DNA]</scope>
    <source>
        <strain evidence="3 4">DSM 24482</strain>
    </source>
</reference>
<dbReference type="EMBL" id="BONN01000003">
    <property type="protein sequence ID" value="GIG32281.1"/>
    <property type="molecule type" value="Genomic_DNA"/>
</dbReference>
<dbReference type="Pfam" id="PF01636">
    <property type="entry name" value="APH"/>
    <property type="match status" value="1"/>
</dbReference>
<dbReference type="RefSeq" id="WP_140459419.1">
    <property type="nucleotide sequence ID" value="NZ_BAABFI010000008.1"/>
</dbReference>
<proteinExistence type="predicted"/>
<dbReference type="GO" id="GO:0004672">
    <property type="term" value="F:protein kinase activity"/>
    <property type="evidence" value="ECO:0007669"/>
    <property type="project" value="InterPro"/>
</dbReference>